<proteinExistence type="predicted"/>
<feature type="region of interest" description="Disordered" evidence="1">
    <location>
        <begin position="189"/>
        <end position="261"/>
    </location>
</feature>
<dbReference type="RefSeq" id="WP_380055174.1">
    <property type="nucleotide sequence ID" value="NZ_JBHSWB010000001.1"/>
</dbReference>
<organism evidence="2 3">
    <name type="scientific">Deinococcus multiflagellatus</name>
    <dbReference type="NCBI Taxonomy" id="1656887"/>
    <lineage>
        <taxon>Bacteria</taxon>
        <taxon>Thermotogati</taxon>
        <taxon>Deinococcota</taxon>
        <taxon>Deinococci</taxon>
        <taxon>Deinococcales</taxon>
        <taxon>Deinococcaceae</taxon>
        <taxon>Deinococcus</taxon>
    </lineage>
</organism>
<dbReference type="EMBL" id="JBHSWB010000001">
    <property type="protein sequence ID" value="MFC6660236.1"/>
    <property type="molecule type" value="Genomic_DNA"/>
</dbReference>
<keyword evidence="3" id="KW-1185">Reference proteome</keyword>
<dbReference type="InterPro" id="IPR011990">
    <property type="entry name" value="TPR-like_helical_dom_sf"/>
</dbReference>
<gene>
    <name evidence="2" type="ORF">ACFP90_07585</name>
</gene>
<evidence type="ECO:0000313" key="3">
    <source>
        <dbReference type="Proteomes" id="UP001596317"/>
    </source>
</evidence>
<evidence type="ECO:0000313" key="2">
    <source>
        <dbReference type="EMBL" id="MFC6660236.1"/>
    </source>
</evidence>
<accession>A0ABW1ZHH8</accession>
<evidence type="ECO:0000256" key="1">
    <source>
        <dbReference type="SAM" id="MobiDB-lite"/>
    </source>
</evidence>
<dbReference type="SUPFAM" id="SSF48452">
    <property type="entry name" value="TPR-like"/>
    <property type="match status" value="1"/>
</dbReference>
<dbReference type="Proteomes" id="UP001596317">
    <property type="component" value="Unassembled WGS sequence"/>
</dbReference>
<name>A0ABW1ZHH8_9DEIO</name>
<reference evidence="3" key="1">
    <citation type="journal article" date="2019" name="Int. J. Syst. Evol. Microbiol.">
        <title>The Global Catalogue of Microorganisms (GCM) 10K type strain sequencing project: providing services to taxonomists for standard genome sequencing and annotation.</title>
        <authorList>
            <consortium name="The Broad Institute Genomics Platform"/>
            <consortium name="The Broad Institute Genome Sequencing Center for Infectious Disease"/>
            <person name="Wu L."/>
            <person name="Ma J."/>
        </authorList>
    </citation>
    <scope>NUCLEOTIDE SEQUENCE [LARGE SCALE GENOMIC DNA]</scope>
    <source>
        <strain evidence="3">CCUG 63830</strain>
    </source>
</reference>
<dbReference type="Gene3D" id="1.25.40.10">
    <property type="entry name" value="Tetratricopeptide repeat domain"/>
    <property type="match status" value="1"/>
</dbReference>
<evidence type="ECO:0008006" key="4">
    <source>
        <dbReference type="Google" id="ProtNLM"/>
    </source>
</evidence>
<protein>
    <recommendedName>
        <fullName evidence="4">Tetratricopeptide repeat protein</fullName>
    </recommendedName>
</protein>
<feature type="compositionally biased region" description="Basic residues" evidence="1">
    <location>
        <begin position="215"/>
        <end position="228"/>
    </location>
</feature>
<sequence>MPAWTRRPLADEAAPEDEDAVTARARCLNVLGGVAYFRGDYAAGEAAQQAAATALLDAGQLAAAAGLLGNRALTRSAQARLPEAMADLHEALRLLTQVGDGRQHAFQQQRLGALYARAGDFERAQDLLHEARDVLARADAPSWQAECETELARLYLEWAPPGAPRPRGCTPAPPRAWQASLGRAPTCVTPCLPWPGPRPRTATPNGPRRPPPTSRGRRRGAASGRRLRAVGPGACTGGGRGPGRRPGLLRGGSGPPARRPD</sequence>
<comment type="caution">
    <text evidence="2">The sequence shown here is derived from an EMBL/GenBank/DDBJ whole genome shotgun (WGS) entry which is preliminary data.</text>
</comment>